<feature type="domain" description="Major facilitator superfamily (MFS) profile" evidence="9">
    <location>
        <begin position="61"/>
        <end position="500"/>
    </location>
</feature>
<dbReference type="PANTHER" id="PTHR48022">
    <property type="entry name" value="PLASTIDIC GLUCOSE TRANSPORTER 4"/>
    <property type="match status" value="1"/>
</dbReference>
<evidence type="ECO:0000313" key="10">
    <source>
        <dbReference type="EMBL" id="KAJ5589076.1"/>
    </source>
</evidence>
<dbReference type="InterPro" id="IPR005828">
    <property type="entry name" value="MFS_sugar_transport-like"/>
</dbReference>
<keyword evidence="11" id="KW-1185">Reference proteome</keyword>
<evidence type="ECO:0000256" key="4">
    <source>
        <dbReference type="ARBA" id="ARBA00022692"/>
    </source>
</evidence>
<protein>
    <recommendedName>
        <fullName evidence="9">Major facilitator superfamily (MFS) profile domain-containing protein</fullName>
    </recommendedName>
</protein>
<dbReference type="InterPro" id="IPR020846">
    <property type="entry name" value="MFS_dom"/>
</dbReference>
<evidence type="ECO:0000256" key="7">
    <source>
        <dbReference type="SAM" id="MobiDB-lite"/>
    </source>
</evidence>
<evidence type="ECO:0000259" key="9">
    <source>
        <dbReference type="PROSITE" id="PS50850"/>
    </source>
</evidence>
<sequence>MTDNTHPDQLVEKEGATDAMHQEHKEGVKVETVQGSLALDIARRTNPPNPWSVQMRKLYLFLTVAYLCSAVNGFDGSLMGALLPIHQFRETFGSGLVGSKASLIQGMYTIGGVSALPFVGMFLDTWGRRCGMFTGSCAVILGTIIGGTANHMDQLLASRFFLGWGYSLASAAAPAYVVEMSHPAYRDVLTGLYNCQYFVGAIAAAGACRGCLKYESSLAWRIPIWCQLISSSIVVLTVWFIPESPRWLYSHGRREEAWDVITKYHGEGIRDNAYVHLQVREYEEAINLEGSDKKSWDFRGLINTKAARWRLMCVAIASFMSQWAQAGVTTYYIGGLLATAGITDPTRVLDVNLGNTVLSAGLAYLGSYLGPKFRRRPMMIGASIACTICFACFAATTGVYTKTKETGAATASIVFIFLIGACFSFGWTPLQAMYAVECLSYETRAKGMAMYSVFTNIALLVNQFGVGNAIDVIGWHTYIILAGWNIVQGVFIYFFAVETNNRTLEELTEIFDAPNPRKKSTESQQVLVSETANQVVEVKGA</sequence>
<dbReference type="InterPro" id="IPR036259">
    <property type="entry name" value="MFS_trans_sf"/>
</dbReference>
<feature type="transmembrane region" description="Helical" evidence="8">
    <location>
        <begin position="378"/>
        <end position="400"/>
    </location>
</feature>
<feature type="transmembrane region" description="Helical" evidence="8">
    <location>
        <begin position="58"/>
        <end position="83"/>
    </location>
</feature>
<keyword evidence="6 8" id="KW-0472">Membrane</keyword>
<evidence type="ECO:0000256" key="2">
    <source>
        <dbReference type="ARBA" id="ARBA00010992"/>
    </source>
</evidence>
<feature type="transmembrane region" description="Helical" evidence="8">
    <location>
        <begin position="478"/>
        <end position="497"/>
    </location>
</feature>
<comment type="caution">
    <text evidence="10">The sequence shown here is derived from an EMBL/GenBank/DDBJ whole genome shotgun (WGS) entry which is preliminary data.</text>
</comment>
<keyword evidence="4 8" id="KW-0812">Transmembrane</keyword>
<evidence type="ECO:0000256" key="8">
    <source>
        <dbReference type="SAM" id="Phobius"/>
    </source>
</evidence>
<dbReference type="AlphaFoldDB" id="A0AAD6DMF3"/>
<evidence type="ECO:0000256" key="6">
    <source>
        <dbReference type="ARBA" id="ARBA00023136"/>
    </source>
</evidence>
<evidence type="ECO:0000256" key="1">
    <source>
        <dbReference type="ARBA" id="ARBA00004141"/>
    </source>
</evidence>
<comment type="similarity">
    <text evidence="2">Belongs to the major facilitator superfamily. Sugar transporter (TC 2.A.1.1) family.</text>
</comment>
<feature type="transmembrane region" description="Helical" evidence="8">
    <location>
        <begin position="103"/>
        <end position="123"/>
    </location>
</feature>
<feature type="region of interest" description="Disordered" evidence="7">
    <location>
        <begin position="1"/>
        <end position="24"/>
    </location>
</feature>
<reference evidence="10" key="2">
    <citation type="submission" date="2023-01" db="EMBL/GenBank/DDBJ databases">
        <authorList>
            <person name="Petersen C."/>
        </authorList>
    </citation>
    <scope>NUCLEOTIDE SEQUENCE</scope>
    <source>
        <strain evidence="10">IBT 12815</strain>
    </source>
</reference>
<dbReference type="Pfam" id="PF00083">
    <property type="entry name" value="Sugar_tr"/>
    <property type="match status" value="1"/>
</dbReference>
<dbReference type="GO" id="GO:0005351">
    <property type="term" value="F:carbohydrate:proton symporter activity"/>
    <property type="evidence" value="ECO:0007669"/>
    <property type="project" value="TreeGrafter"/>
</dbReference>
<dbReference type="Gene3D" id="1.20.1250.20">
    <property type="entry name" value="MFS general substrate transporter like domains"/>
    <property type="match status" value="1"/>
</dbReference>
<dbReference type="InterPro" id="IPR050360">
    <property type="entry name" value="MFS_Sugar_Transporters"/>
</dbReference>
<comment type="subcellular location">
    <subcellularLocation>
        <location evidence="1">Membrane</location>
        <topology evidence="1">Multi-pass membrane protein</topology>
    </subcellularLocation>
</comment>
<evidence type="ECO:0000313" key="11">
    <source>
        <dbReference type="Proteomes" id="UP001213799"/>
    </source>
</evidence>
<dbReference type="PANTHER" id="PTHR48022:SF13">
    <property type="entry name" value="MAJOR FACILITATOR SUPERFAMILY (MFS) PROFILE DOMAIN-CONTAINING PROTEIN"/>
    <property type="match status" value="1"/>
</dbReference>
<feature type="transmembrane region" description="Helical" evidence="8">
    <location>
        <begin position="130"/>
        <end position="149"/>
    </location>
</feature>
<dbReference type="FunFam" id="1.20.1250.20:FF:000134">
    <property type="entry name" value="MFS sugar transporter protein"/>
    <property type="match status" value="1"/>
</dbReference>
<feature type="transmembrane region" description="Helical" evidence="8">
    <location>
        <begin position="309"/>
        <end position="333"/>
    </location>
</feature>
<dbReference type="EMBL" id="JAQJAE010000006">
    <property type="protein sequence ID" value="KAJ5589076.1"/>
    <property type="molecule type" value="Genomic_DNA"/>
</dbReference>
<dbReference type="SUPFAM" id="SSF103473">
    <property type="entry name" value="MFS general substrate transporter"/>
    <property type="match status" value="1"/>
</dbReference>
<accession>A0AAD6DMF3</accession>
<reference evidence="10" key="1">
    <citation type="journal article" date="2023" name="IMA Fungus">
        <title>Comparative genomic study of the Penicillium genus elucidates a diverse pangenome and 15 lateral gene transfer events.</title>
        <authorList>
            <person name="Petersen C."/>
            <person name="Sorensen T."/>
            <person name="Nielsen M.R."/>
            <person name="Sondergaard T.E."/>
            <person name="Sorensen J.L."/>
            <person name="Fitzpatrick D.A."/>
            <person name="Frisvad J.C."/>
            <person name="Nielsen K.L."/>
        </authorList>
    </citation>
    <scope>NUCLEOTIDE SEQUENCE</scope>
    <source>
        <strain evidence="10">IBT 12815</strain>
    </source>
</reference>
<feature type="transmembrane region" description="Helical" evidence="8">
    <location>
        <begin position="353"/>
        <end position="371"/>
    </location>
</feature>
<evidence type="ECO:0000256" key="3">
    <source>
        <dbReference type="ARBA" id="ARBA00022448"/>
    </source>
</evidence>
<keyword evidence="5 8" id="KW-1133">Transmembrane helix</keyword>
<feature type="transmembrane region" description="Helical" evidence="8">
    <location>
        <begin position="448"/>
        <end position="466"/>
    </location>
</feature>
<dbReference type="RefSeq" id="XP_056748095.1">
    <property type="nucleotide sequence ID" value="XM_056902808.1"/>
</dbReference>
<dbReference type="PROSITE" id="PS50850">
    <property type="entry name" value="MFS"/>
    <property type="match status" value="1"/>
</dbReference>
<feature type="transmembrane region" description="Helical" evidence="8">
    <location>
        <begin position="406"/>
        <end position="427"/>
    </location>
</feature>
<name>A0AAD6DMF3_9EURO</name>
<gene>
    <name evidence="10" type="ORF">N7537_011754</name>
</gene>
<dbReference type="Proteomes" id="UP001213799">
    <property type="component" value="Unassembled WGS sequence"/>
</dbReference>
<evidence type="ECO:0000256" key="5">
    <source>
        <dbReference type="ARBA" id="ARBA00022989"/>
    </source>
</evidence>
<organism evidence="10 11">
    <name type="scientific">Penicillium hordei</name>
    <dbReference type="NCBI Taxonomy" id="40994"/>
    <lineage>
        <taxon>Eukaryota</taxon>
        <taxon>Fungi</taxon>
        <taxon>Dikarya</taxon>
        <taxon>Ascomycota</taxon>
        <taxon>Pezizomycotina</taxon>
        <taxon>Eurotiomycetes</taxon>
        <taxon>Eurotiomycetidae</taxon>
        <taxon>Eurotiales</taxon>
        <taxon>Aspergillaceae</taxon>
        <taxon>Penicillium</taxon>
    </lineage>
</organism>
<dbReference type="GeneID" id="81593050"/>
<proteinExistence type="inferred from homology"/>
<feature type="transmembrane region" description="Helical" evidence="8">
    <location>
        <begin position="161"/>
        <end position="179"/>
    </location>
</feature>
<keyword evidence="3" id="KW-0813">Transport</keyword>
<dbReference type="GO" id="GO:0016020">
    <property type="term" value="C:membrane"/>
    <property type="evidence" value="ECO:0007669"/>
    <property type="project" value="UniProtKB-SubCell"/>
</dbReference>